<evidence type="ECO:0000256" key="1">
    <source>
        <dbReference type="SAM" id="MobiDB-lite"/>
    </source>
</evidence>
<dbReference type="EMBL" id="KV441496">
    <property type="protein sequence ID" value="OAG15055.1"/>
    <property type="molecule type" value="Genomic_DNA"/>
</dbReference>
<accession>A0A177D5Y6</accession>
<sequence>MFKLPLQTVRSIARPRSLSSKRHLRQNSSSASDRTMCVNRAINELQAAQGTTTTGRIVNKICTRLANDRATTRTEQLIWLAKHALETSAAFNQDTNRSDDSISHKRREKGGDGQKAAASEAKAKTSHEGVSVWPSMW</sequence>
<gene>
    <name evidence="2" type="ORF">CC77DRAFT_1025396</name>
</gene>
<name>A0A177D5Y6_ALTAL</name>
<dbReference type="Proteomes" id="UP000077248">
    <property type="component" value="Unassembled WGS sequence"/>
</dbReference>
<organism evidence="2 3">
    <name type="scientific">Alternaria alternata</name>
    <name type="common">Alternaria rot fungus</name>
    <name type="synonym">Torula alternata</name>
    <dbReference type="NCBI Taxonomy" id="5599"/>
    <lineage>
        <taxon>Eukaryota</taxon>
        <taxon>Fungi</taxon>
        <taxon>Dikarya</taxon>
        <taxon>Ascomycota</taxon>
        <taxon>Pezizomycotina</taxon>
        <taxon>Dothideomycetes</taxon>
        <taxon>Pleosporomycetidae</taxon>
        <taxon>Pleosporales</taxon>
        <taxon>Pleosporineae</taxon>
        <taxon>Pleosporaceae</taxon>
        <taxon>Alternaria</taxon>
        <taxon>Alternaria sect. Alternaria</taxon>
        <taxon>Alternaria alternata complex</taxon>
    </lineage>
</organism>
<dbReference type="KEGG" id="aalt:CC77DRAFT_1025396"/>
<dbReference type="RefSeq" id="XP_018380476.1">
    <property type="nucleotide sequence ID" value="XM_018526060.1"/>
</dbReference>
<proteinExistence type="predicted"/>
<dbReference type="VEuPathDB" id="FungiDB:CC77DRAFT_1025396"/>
<dbReference type="AlphaFoldDB" id="A0A177D5Y6"/>
<feature type="region of interest" description="Disordered" evidence="1">
    <location>
        <begin position="89"/>
        <end position="137"/>
    </location>
</feature>
<keyword evidence="3" id="KW-1185">Reference proteome</keyword>
<evidence type="ECO:0000313" key="3">
    <source>
        <dbReference type="Proteomes" id="UP000077248"/>
    </source>
</evidence>
<dbReference type="GeneID" id="29111654"/>
<reference evidence="2 3" key="1">
    <citation type="submission" date="2016-05" db="EMBL/GenBank/DDBJ databases">
        <title>Comparative analysis of secretome profiles of manganese(II)-oxidizing ascomycete fungi.</title>
        <authorList>
            <consortium name="DOE Joint Genome Institute"/>
            <person name="Zeiner C.A."/>
            <person name="Purvine S.O."/>
            <person name="Zink E.M."/>
            <person name="Wu S."/>
            <person name="Pasa-Tolic L."/>
            <person name="Chaput D.L."/>
            <person name="Haridas S."/>
            <person name="Grigoriev I.V."/>
            <person name="Santelli C.M."/>
            <person name="Hansel C.M."/>
        </authorList>
    </citation>
    <scope>NUCLEOTIDE SEQUENCE [LARGE SCALE GENOMIC DNA]</scope>
    <source>
        <strain evidence="2 3">SRC1lrK2f</strain>
    </source>
</reference>
<protein>
    <submittedName>
        <fullName evidence="2">Uncharacterized protein</fullName>
    </submittedName>
</protein>
<evidence type="ECO:0000313" key="2">
    <source>
        <dbReference type="EMBL" id="OAG15055.1"/>
    </source>
</evidence>